<evidence type="ECO:0000313" key="2">
    <source>
        <dbReference type="Proteomes" id="UP000265520"/>
    </source>
</evidence>
<name>A0A392ULY7_9FABA</name>
<comment type="caution">
    <text evidence="1">The sequence shown here is derived from an EMBL/GenBank/DDBJ whole genome shotgun (WGS) entry which is preliminary data.</text>
</comment>
<dbReference type="EMBL" id="LXQA010848872">
    <property type="protein sequence ID" value="MCI73898.1"/>
    <property type="molecule type" value="Genomic_DNA"/>
</dbReference>
<feature type="non-terminal residue" evidence="1">
    <location>
        <position position="38"/>
    </location>
</feature>
<reference evidence="1 2" key="1">
    <citation type="journal article" date="2018" name="Front. Plant Sci.">
        <title>Red Clover (Trifolium pratense) and Zigzag Clover (T. medium) - A Picture of Genomic Similarities and Differences.</title>
        <authorList>
            <person name="Dluhosova J."/>
            <person name="Istvanek J."/>
            <person name="Nedelnik J."/>
            <person name="Repkova J."/>
        </authorList>
    </citation>
    <scope>NUCLEOTIDE SEQUENCE [LARGE SCALE GENOMIC DNA]</scope>
    <source>
        <strain evidence="2">cv. 10/8</strain>
        <tissue evidence="1">Leaf</tissue>
    </source>
</reference>
<keyword evidence="2" id="KW-1185">Reference proteome</keyword>
<dbReference type="AlphaFoldDB" id="A0A392ULY7"/>
<sequence length="38" mass="4143">MNLRDAQMAESFGALSLMTGATRHSCLRDAQLTEAFPT</sequence>
<protein>
    <submittedName>
        <fullName evidence="1">Uncharacterized protein</fullName>
    </submittedName>
</protein>
<accession>A0A392ULY7</accession>
<dbReference type="Proteomes" id="UP000265520">
    <property type="component" value="Unassembled WGS sequence"/>
</dbReference>
<proteinExistence type="predicted"/>
<organism evidence="1 2">
    <name type="scientific">Trifolium medium</name>
    <dbReference type="NCBI Taxonomy" id="97028"/>
    <lineage>
        <taxon>Eukaryota</taxon>
        <taxon>Viridiplantae</taxon>
        <taxon>Streptophyta</taxon>
        <taxon>Embryophyta</taxon>
        <taxon>Tracheophyta</taxon>
        <taxon>Spermatophyta</taxon>
        <taxon>Magnoliopsida</taxon>
        <taxon>eudicotyledons</taxon>
        <taxon>Gunneridae</taxon>
        <taxon>Pentapetalae</taxon>
        <taxon>rosids</taxon>
        <taxon>fabids</taxon>
        <taxon>Fabales</taxon>
        <taxon>Fabaceae</taxon>
        <taxon>Papilionoideae</taxon>
        <taxon>50 kb inversion clade</taxon>
        <taxon>NPAAA clade</taxon>
        <taxon>Hologalegina</taxon>
        <taxon>IRL clade</taxon>
        <taxon>Trifolieae</taxon>
        <taxon>Trifolium</taxon>
    </lineage>
</organism>
<evidence type="ECO:0000313" key="1">
    <source>
        <dbReference type="EMBL" id="MCI73898.1"/>
    </source>
</evidence>